<gene>
    <name evidence="1" type="ORF">QYM36_004146</name>
</gene>
<dbReference type="EMBL" id="JAVRJZ010000007">
    <property type="protein sequence ID" value="KAK2720139.1"/>
    <property type="molecule type" value="Genomic_DNA"/>
</dbReference>
<name>A0AA88I288_ARTSF</name>
<feature type="non-terminal residue" evidence="1">
    <location>
        <position position="53"/>
    </location>
</feature>
<reference evidence="1" key="1">
    <citation type="submission" date="2023-07" db="EMBL/GenBank/DDBJ databases">
        <title>Chromosome-level genome assembly of Artemia franciscana.</title>
        <authorList>
            <person name="Jo E."/>
        </authorList>
    </citation>
    <scope>NUCLEOTIDE SEQUENCE</scope>
    <source>
        <tissue evidence="1">Whole body</tissue>
    </source>
</reference>
<comment type="caution">
    <text evidence="1">The sequence shown here is derived from an EMBL/GenBank/DDBJ whole genome shotgun (WGS) entry which is preliminary data.</text>
</comment>
<evidence type="ECO:0000313" key="1">
    <source>
        <dbReference type="EMBL" id="KAK2720139.1"/>
    </source>
</evidence>
<dbReference type="Proteomes" id="UP001187531">
    <property type="component" value="Unassembled WGS sequence"/>
</dbReference>
<accession>A0AA88I288</accession>
<sequence>IRMQKSCRMSSECPWSSDDQSNRINIWGKSLLADAEENDLPFCNGRFGKDIGT</sequence>
<keyword evidence="2" id="KW-1185">Reference proteome</keyword>
<organism evidence="1 2">
    <name type="scientific">Artemia franciscana</name>
    <name type="common">Brine shrimp</name>
    <name type="synonym">Artemia sanfranciscana</name>
    <dbReference type="NCBI Taxonomy" id="6661"/>
    <lineage>
        <taxon>Eukaryota</taxon>
        <taxon>Metazoa</taxon>
        <taxon>Ecdysozoa</taxon>
        <taxon>Arthropoda</taxon>
        <taxon>Crustacea</taxon>
        <taxon>Branchiopoda</taxon>
        <taxon>Anostraca</taxon>
        <taxon>Artemiidae</taxon>
        <taxon>Artemia</taxon>
    </lineage>
</organism>
<proteinExistence type="predicted"/>
<protein>
    <submittedName>
        <fullName evidence="1">Uncharacterized protein</fullName>
    </submittedName>
</protein>
<dbReference type="AlphaFoldDB" id="A0AA88I288"/>
<evidence type="ECO:0000313" key="2">
    <source>
        <dbReference type="Proteomes" id="UP001187531"/>
    </source>
</evidence>
<feature type="non-terminal residue" evidence="1">
    <location>
        <position position="1"/>
    </location>
</feature>